<dbReference type="RefSeq" id="WP_328984018.1">
    <property type="nucleotide sequence ID" value="NZ_CP121472.1"/>
</dbReference>
<sequence length="75" mass="8039">MTSEPTQVPTSRIAALVDGEAYFAAVRGIPLRTEPRNPIGATRAASLIRPFMICKLLVDGEAAGAEMRYRSTSTS</sequence>
<accession>A0ABZ0SB43</accession>
<protein>
    <submittedName>
        <fullName evidence="1">Uncharacterized protein</fullName>
    </submittedName>
</protein>
<proteinExistence type="predicted"/>
<dbReference type="Proteomes" id="UP001432180">
    <property type="component" value="Chromosome"/>
</dbReference>
<dbReference type="EMBL" id="CP121472">
    <property type="protein sequence ID" value="WPL18245.1"/>
    <property type="molecule type" value="Genomic_DNA"/>
</dbReference>
<evidence type="ECO:0000313" key="1">
    <source>
        <dbReference type="EMBL" id="WPL18245.1"/>
    </source>
</evidence>
<evidence type="ECO:0000313" key="2">
    <source>
        <dbReference type="Proteomes" id="UP001432180"/>
    </source>
</evidence>
<gene>
    <name evidence="1" type="ORF">Thiowin_03309</name>
</gene>
<name>A0ABZ0SB43_9GAMM</name>
<organism evidence="1 2">
    <name type="scientific">Thiorhodovibrio winogradskyi</name>
    <dbReference type="NCBI Taxonomy" id="77007"/>
    <lineage>
        <taxon>Bacteria</taxon>
        <taxon>Pseudomonadati</taxon>
        <taxon>Pseudomonadota</taxon>
        <taxon>Gammaproteobacteria</taxon>
        <taxon>Chromatiales</taxon>
        <taxon>Chromatiaceae</taxon>
        <taxon>Thiorhodovibrio</taxon>
    </lineage>
</organism>
<keyword evidence="2" id="KW-1185">Reference proteome</keyword>
<reference evidence="1 2" key="1">
    <citation type="journal article" date="2023" name="Microorganisms">
        <title>Thiorhodovibrio frisius and Trv. litoralis spp. nov., Two Novel Members from a Clade of Fastidious Purple Sulfur Bacteria That Exhibit Unique Red-Shifted Light-Harvesting Capabilities.</title>
        <authorList>
            <person name="Methner A."/>
            <person name="Kuzyk S.B."/>
            <person name="Petersen J."/>
            <person name="Bauer S."/>
            <person name="Brinkmann H."/>
            <person name="Sichau K."/>
            <person name="Wanner G."/>
            <person name="Wolf J."/>
            <person name="Neumann-Schaal M."/>
            <person name="Henke P."/>
            <person name="Tank M."/>
            <person name="Sproer C."/>
            <person name="Bunk B."/>
            <person name="Overmann J."/>
        </authorList>
    </citation>
    <scope>NUCLEOTIDE SEQUENCE [LARGE SCALE GENOMIC DNA]</scope>
    <source>
        <strain evidence="1 2">DSM 6702</strain>
    </source>
</reference>